<dbReference type="InterPro" id="IPR051601">
    <property type="entry name" value="Serine_prot/Carboxylest_S33"/>
</dbReference>
<dbReference type="PANTHER" id="PTHR43248">
    <property type="entry name" value="2-SUCCINYL-6-HYDROXY-2,4-CYCLOHEXADIENE-1-CARBOXYLATE SYNTHASE"/>
    <property type="match status" value="1"/>
</dbReference>
<dbReference type="PANTHER" id="PTHR43248:SF29">
    <property type="entry name" value="TRIPEPTIDYL AMINOPEPTIDASE"/>
    <property type="match status" value="1"/>
</dbReference>
<evidence type="ECO:0000259" key="5">
    <source>
        <dbReference type="Pfam" id="PF08386"/>
    </source>
</evidence>
<dbReference type="InterPro" id="IPR013595">
    <property type="entry name" value="Pept_S33_TAP-like_C"/>
</dbReference>
<accession>A0A0A0JN08</accession>
<keyword evidence="7" id="KW-1185">Reference proteome</keyword>
<comment type="caution">
    <text evidence="6">The sequence shown here is derived from an EMBL/GenBank/DDBJ whole genome shotgun (WGS) entry which is preliminary data.</text>
</comment>
<comment type="similarity">
    <text evidence="1">Belongs to the peptidase S33 family.</text>
</comment>
<dbReference type="Proteomes" id="UP000030011">
    <property type="component" value="Unassembled WGS sequence"/>
</dbReference>
<evidence type="ECO:0000256" key="4">
    <source>
        <dbReference type="SAM" id="SignalP"/>
    </source>
</evidence>
<evidence type="ECO:0000313" key="6">
    <source>
        <dbReference type="EMBL" id="KGN38134.1"/>
    </source>
</evidence>
<sequence>MRRRLASSALLVSAALVLSGCTSIGDLFGSDATPSPAAKQTPPAGMEGMEKFYEQDLTWERCDGGQCTKLTVPLDYSKPDGDTIQISVLRVPARKQSQRIGSLVVNPGGPGGSGVDYARAADFIVGSAVRQRFDVVGFDPRGVGRSAPIDCLSDSELDTFLGGEQTPDDAAEEQAFADNAKNFAEKCGANAGPLLGHVSTVDAAKDMDILRARLGEKKLTYLGKSYGTYLGATYADLFPQLVGRFVLDGVVAPDLTSQEVNLGQAKGFETATRAWAQFCIDGGDCPLGGSVDAVMQGLRDFLQRVDKEPLSTTGDTAVTALTEGWASTGIAAAMYDQGMWDTLVEAMRAALKGDGSELMGLANTYADRVPNGGYSGNIMEVIYAVNCLDKPESASIPEHEAAAKASLAEAPTWGPFLAWSSMTCGSWPVKTERSTEPPRKVTAEGADPIVVVGTTRDPATPYEWSVRLHDQLAKSSLITFDGDGHTAYMRSNECVDEPIDEYYLTGKVPQDGLKC</sequence>
<name>A0A0A0JN08_9MICO</name>
<dbReference type="GO" id="GO:0016787">
    <property type="term" value="F:hydrolase activity"/>
    <property type="evidence" value="ECO:0007669"/>
    <property type="project" value="UniProtKB-KW"/>
</dbReference>
<dbReference type="eggNOG" id="COG0596">
    <property type="taxonomic scope" value="Bacteria"/>
</dbReference>
<dbReference type="InterPro" id="IPR029058">
    <property type="entry name" value="AB_hydrolase_fold"/>
</dbReference>
<proteinExistence type="inferred from homology"/>
<feature type="domain" description="Peptidase S33 tripeptidyl aminopeptidase-like C-terminal" evidence="5">
    <location>
        <begin position="411"/>
        <end position="515"/>
    </location>
</feature>
<evidence type="ECO:0000256" key="3">
    <source>
        <dbReference type="ARBA" id="ARBA00022801"/>
    </source>
</evidence>
<dbReference type="SUPFAM" id="SSF53474">
    <property type="entry name" value="alpha/beta-Hydrolases"/>
    <property type="match status" value="1"/>
</dbReference>
<dbReference type="EMBL" id="AVPK01000003">
    <property type="protein sequence ID" value="KGN38134.1"/>
    <property type="molecule type" value="Genomic_DNA"/>
</dbReference>
<protein>
    <submittedName>
        <fullName evidence="6">Proteinase</fullName>
    </submittedName>
</protein>
<dbReference type="AlphaFoldDB" id="A0A0A0JN08"/>
<keyword evidence="2 4" id="KW-0732">Signal</keyword>
<dbReference type="OrthoDB" id="3252468at2"/>
<feature type="chain" id="PRO_5038806151" evidence="4">
    <location>
        <begin position="25"/>
        <end position="515"/>
    </location>
</feature>
<dbReference type="Pfam" id="PF08386">
    <property type="entry name" value="Abhydrolase_4"/>
    <property type="match status" value="1"/>
</dbReference>
<keyword evidence="3" id="KW-0378">Hydrolase</keyword>
<feature type="signal peptide" evidence="4">
    <location>
        <begin position="1"/>
        <end position="24"/>
    </location>
</feature>
<reference evidence="6 7" key="1">
    <citation type="submission" date="2013-08" db="EMBL/GenBank/DDBJ databases">
        <title>The genome sequence of Knoellia subterranea.</title>
        <authorList>
            <person name="Zhu W."/>
            <person name="Wang G."/>
        </authorList>
    </citation>
    <scope>NUCLEOTIDE SEQUENCE [LARGE SCALE GENOMIC DNA]</scope>
    <source>
        <strain evidence="6 7">KCTC 19937</strain>
    </source>
</reference>
<dbReference type="PROSITE" id="PS51257">
    <property type="entry name" value="PROKAR_LIPOPROTEIN"/>
    <property type="match status" value="1"/>
</dbReference>
<evidence type="ECO:0000256" key="1">
    <source>
        <dbReference type="ARBA" id="ARBA00010088"/>
    </source>
</evidence>
<organism evidence="6 7">
    <name type="scientific">Knoellia subterranea KCTC 19937</name>
    <dbReference type="NCBI Taxonomy" id="1385521"/>
    <lineage>
        <taxon>Bacteria</taxon>
        <taxon>Bacillati</taxon>
        <taxon>Actinomycetota</taxon>
        <taxon>Actinomycetes</taxon>
        <taxon>Micrococcales</taxon>
        <taxon>Intrasporangiaceae</taxon>
        <taxon>Knoellia</taxon>
    </lineage>
</organism>
<dbReference type="RefSeq" id="WP_035903655.1">
    <property type="nucleotide sequence ID" value="NZ_AVPK01000003.1"/>
</dbReference>
<dbReference type="STRING" id="1385521.N803_10230"/>
<dbReference type="Gene3D" id="3.40.50.1820">
    <property type="entry name" value="alpha/beta hydrolase"/>
    <property type="match status" value="1"/>
</dbReference>
<evidence type="ECO:0000256" key="2">
    <source>
        <dbReference type="ARBA" id="ARBA00022729"/>
    </source>
</evidence>
<gene>
    <name evidence="6" type="ORF">N803_10230</name>
</gene>
<evidence type="ECO:0000313" key="7">
    <source>
        <dbReference type="Proteomes" id="UP000030011"/>
    </source>
</evidence>